<dbReference type="AlphaFoldDB" id="A0AAD4CG35"/>
<proteinExistence type="predicted"/>
<gene>
    <name evidence="3" type="ORF">FE257_012743</name>
</gene>
<dbReference type="EMBL" id="VCAU01000092">
    <property type="protein sequence ID" value="KAF9885652.1"/>
    <property type="molecule type" value="Genomic_DNA"/>
</dbReference>
<feature type="compositionally biased region" description="Basic and acidic residues" evidence="1">
    <location>
        <begin position="7"/>
        <end position="17"/>
    </location>
</feature>
<sequence>MDLVGKILEKALDKSGDHSSSSGGGAASYGGYPEQPSAGYGSSGPPQDLPYPWVARWDDRDQRWFFVNEQTGQSSWTHPGQGYAGGAQPPSSYGQPYGQQPSYGYDGSRTGDYYPDQQPPPAQKDNSKLYAAGGVAAGLAVGAIGGAVLMHEGEEIHDDFEQDKARFEQGVEDFPQDAAQWTGEKVGEVEQIPDNIEQGWDRAEDRVENEWDGAVQDVENAPQEAAGWVGEQVGEVEQFGDDVEQYGDSLENAYDQGEAEGRNDDGGW</sequence>
<feature type="domain" description="WW" evidence="2">
    <location>
        <begin position="47"/>
        <end position="81"/>
    </location>
</feature>
<dbReference type="InterPro" id="IPR036020">
    <property type="entry name" value="WW_dom_sf"/>
</dbReference>
<dbReference type="Gene3D" id="2.20.70.10">
    <property type="match status" value="1"/>
</dbReference>
<feature type="region of interest" description="Disordered" evidence="1">
    <location>
        <begin position="221"/>
        <end position="268"/>
    </location>
</feature>
<feature type="compositionally biased region" description="Basic and acidic residues" evidence="1">
    <location>
        <begin position="259"/>
        <end position="268"/>
    </location>
</feature>
<evidence type="ECO:0000256" key="1">
    <source>
        <dbReference type="SAM" id="MobiDB-lite"/>
    </source>
</evidence>
<keyword evidence="4" id="KW-1185">Reference proteome</keyword>
<dbReference type="PROSITE" id="PS50020">
    <property type="entry name" value="WW_DOMAIN_2"/>
    <property type="match status" value="1"/>
</dbReference>
<feature type="compositionally biased region" description="Polar residues" evidence="1">
    <location>
        <begin position="91"/>
        <end position="102"/>
    </location>
</feature>
<organism evidence="3 4">
    <name type="scientific">Aspergillus nanangensis</name>
    <dbReference type="NCBI Taxonomy" id="2582783"/>
    <lineage>
        <taxon>Eukaryota</taxon>
        <taxon>Fungi</taxon>
        <taxon>Dikarya</taxon>
        <taxon>Ascomycota</taxon>
        <taxon>Pezizomycotina</taxon>
        <taxon>Eurotiomycetes</taxon>
        <taxon>Eurotiomycetidae</taxon>
        <taxon>Eurotiales</taxon>
        <taxon>Aspergillaceae</taxon>
        <taxon>Aspergillus</taxon>
        <taxon>Aspergillus subgen. Circumdati</taxon>
    </lineage>
</organism>
<evidence type="ECO:0000313" key="4">
    <source>
        <dbReference type="Proteomes" id="UP001194746"/>
    </source>
</evidence>
<evidence type="ECO:0000313" key="3">
    <source>
        <dbReference type="EMBL" id="KAF9885652.1"/>
    </source>
</evidence>
<reference evidence="3" key="1">
    <citation type="journal article" date="2019" name="Beilstein J. Org. Chem.">
        <title>Nanangenines: drimane sesquiterpenoids as the dominant metabolite cohort of a novel Australian fungus, Aspergillus nanangensis.</title>
        <authorList>
            <person name="Lacey H.J."/>
            <person name="Gilchrist C.L.M."/>
            <person name="Crombie A."/>
            <person name="Kalaitzis J.A."/>
            <person name="Vuong D."/>
            <person name="Rutledge P.J."/>
            <person name="Turner P."/>
            <person name="Pitt J.I."/>
            <person name="Lacey E."/>
            <person name="Chooi Y.H."/>
            <person name="Piggott A.M."/>
        </authorList>
    </citation>
    <scope>NUCLEOTIDE SEQUENCE</scope>
    <source>
        <strain evidence="3">MST-FP2251</strain>
    </source>
</reference>
<dbReference type="Proteomes" id="UP001194746">
    <property type="component" value="Unassembled WGS sequence"/>
</dbReference>
<feature type="compositionally biased region" description="Polar residues" evidence="1">
    <location>
        <begin position="68"/>
        <end position="78"/>
    </location>
</feature>
<dbReference type="PROSITE" id="PS01159">
    <property type="entry name" value="WW_DOMAIN_1"/>
    <property type="match status" value="1"/>
</dbReference>
<reference evidence="3" key="2">
    <citation type="submission" date="2020-02" db="EMBL/GenBank/DDBJ databases">
        <authorList>
            <person name="Gilchrist C.L.M."/>
            <person name="Chooi Y.-H."/>
        </authorList>
    </citation>
    <scope>NUCLEOTIDE SEQUENCE</scope>
    <source>
        <strain evidence="3">MST-FP2251</strain>
    </source>
</reference>
<name>A0AAD4CG35_ASPNN</name>
<protein>
    <recommendedName>
        <fullName evidence="2">WW domain-containing protein</fullName>
    </recommendedName>
</protein>
<dbReference type="SMART" id="SM00456">
    <property type="entry name" value="WW"/>
    <property type="match status" value="1"/>
</dbReference>
<dbReference type="CDD" id="cd00201">
    <property type="entry name" value="WW"/>
    <property type="match status" value="1"/>
</dbReference>
<dbReference type="SUPFAM" id="SSF51045">
    <property type="entry name" value="WW domain"/>
    <property type="match status" value="1"/>
</dbReference>
<comment type="caution">
    <text evidence="3">The sequence shown here is derived from an EMBL/GenBank/DDBJ whole genome shotgun (WGS) entry which is preliminary data.</text>
</comment>
<dbReference type="InterPro" id="IPR001202">
    <property type="entry name" value="WW_dom"/>
</dbReference>
<accession>A0AAD4CG35</accession>
<evidence type="ECO:0000259" key="2">
    <source>
        <dbReference type="PROSITE" id="PS50020"/>
    </source>
</evidence>
<feature type="region of interest" description="Disordered" evidence="1">
    <location>
        <begin position="1"/>
        <end position="128"/>
    </location>
</feature>
<dbReference type="Pfam" id="PF00397">
    <property type="entry name" value="WW"/>
    <property type="match status" value="1"/>
</dbReference>